<keyword evidence="3" id="KW-1185">Reference proteome</keyword>
<dbReference type="Proteomes" id="UP001055439">
    <property type="component" value="Chromosome 6"/>
</dbReference>
<protein>
    <submittedName>
        <fullName evidence="2">Uncharacterized protein</fullName>
    </submittedName>
</protein>
<evidence type="ECO:0000313" key="2">
    <source>
        <dbReference type="EMBL" id="URE11128.1"/>
    </source>
</evidence>
<dbReference type="EMBL" id="CP097508">
    <property type="protein sequence ID" value="URE11128.1"/>
    <property type="molecule type" value="Genomic_DNA"/>
</dbReference>
<reference evidence="2" key="1">
    <citation type="submission" date="2022-05" db="EMBL/GenBank/DDBJ databases">
        <title>The Musa troglodytarum L. genome provides insights into the mechanism of non-climacteric behaviour and enrichment of carotenoids.</title>
        <authorList>
            <person name="Wang J."/>
        </authorList>
    </citation>
    <scope>NUCLEOTIDE SEQUENCE</scope>
    <source>
        <tissue evidence="2">Leaf</tissue>
    </source>
</reference>
<proteinExistence type="predicted"/>
<gene>
    <name evidence="2" type="ORF">MUK42_34792</name>
</gene>
<dbReference type="AlphaFoldDB" id="A0A9E7GDF2"/>
<sequence>MDNQVSPTPAHVARHCRRREGLPTWSRNAAPAVDCTGALSLFGGLNRTTTPQTSPRQAHSMIRHRELREKEGGHLDLRTVNHPYLAISTERRNRESNEAECHQQ</sequence>
<feature type="compositionally biased region" description="Basic and acidic residues" evidence="1">
    <location>
        <begin position="68"/>
        <end position="79"/>
    </location>
</feature>
<evidence type="ECO:0000256" key="1">
    <source>
        <dbReference type="SAM" id="MobiDB-lite"/>
    </source>
</evidence>
<feature type="region of interest" description="Disordered" evidence="1">
    <location>
        <begin position="68"/>
        <end position="104"/>
    </location>
</feature>
<evidence type="ECO:0000313" key="3">
    <source>
        <dbReference type="Proteomes" id="UP001055439"/>
    </source>
</evidence>
<accession>A0A9E7GDF2</accession>
<name>A0A9E7GDF2_9LILI</name>
<dbReference type="OrthoDB" id="10549439at2759"/>
<organism evidence="2 3">
    <name type="scientific">Musa troglodytarum</name>
    <name type="common">fe'i banana</name>
    <dbReference type="NCBI Taxonomy" id="320322"/>
    <lineage>
        <taxon>Eukaryota</taxon>
        <taxon>Viridiplantae</taxon>
        <taxon>Streptophyta</taxon>
        <taxon>Embryophyta</taxon>
        <taxon>Tracheophyta</taxon>
        <taxon>Spermatophyta</taxon>
        <taxon>Magnoliopsida</taxon>
        <taxon>Liliopsida</taxon>
        <taxon>Zingiberales</taxon>
        <taxon>Musaceae</taxon>
        <taxon>Musa</taxon>
    </lineage>
</organism>
<feature type="compositionally biased region" description="Basic and acidic residues" evidence="1">
    <location>
        <begin position="89"/>
        <end position="104"/>
    </location>
</feature>